<dbReference type="CDD" id="cd16367">
    <property type="entry name" value="DMSOR_beta_like"/>
    <property type="match status" value="1"/>
</dbReference>
<dbReference type="InterPro" id="IPR000595">
    <property type="entry name" value="cNMP-bd_dom"/>
</dbReference>
<gene>
    <name evidence="9" type="ORF">ACFOX3_00070</name>
</gene>
<evidence type="ECO:0000313" key="10">
    <source>
        <dbReference type="Proteomes" id="UP001595840"/>
    </source>
</evidence>
<reference evidence="10" key="1">
    <citation type="journal article" date="2019" name="Int. J. Syst. Evol. Microbiol.">
        <title>The Global Catalogue of Microorganisms (GCM) 10K type strain sequencing project: providing services to taxonomists for standard genome sequencing and annotation.</title>
        <authorList>
            <consortium name="The Broad Institute Genomics Platform"/>
            <consortium name="The Broad Institute Genome Sequencing Center for Infectious Disease"/>
            <person name="Wu L."/>
            <person name="Ma J."/>
        </authorList>
    </citation>
    <scope>NUCLEOTIDE SEQUENCE [LARGE SCALE GENOMIC DNA]</scope>
    <source>
        <strain evidence="10">CECT 8570</strain>
    </source>
</reference>
<dbReference type="CDD" id="cd00038">
    <property type="entry name" value="CAP_ED"/>
    <property type="match status" value="2"/>
</dbReference>
<keyword evidence="10" id="KW-1185">Reference proteome</keyword>
<dbReference type="Gene3D" id="2.60.120.10">
    <property type="entry name" value="Jelly Rolls"/>
    <property type="match status" value="2"/>
</dbReference>
<dbReference type="SUPFAM" id="SSF51206">
    <property type="entry name" value="cAMP-binding domain-like"/>
    <property type="match status" value="2"/>
</dbReference>
<dbReference type="InterPro" id="IPR018490">
    <property type="entry name" value="cNMP-bd_dom_sf"/>
</dbReference>
<feature type="domain" description="4Fe-4S ferredoxin-type" evidence="8">
    <location>
        <begin position="740"/>
        <end position="768"/>
    </location>
</feature>
<dbReference type="SUPFAM" id="SSF51905">
    <property type="entry name" value="FAD/NAD(P)-binding domain"/>
    <property type="match status" value="1"/>
</dbReference>
<dbReference type="PROSITE" id="PS00198">
    <property type="entry name" value="4FE4S_FER_1"/>
    <property type="match status" value="1"/>
</dbReference>
<dbReference type="PROSITE" id="PS51379">
    <property type="entry name" value="4FE4S_FER_2"/>
    <property type="match status" value="3"/>
</dbReference>
<dbReference type="Pfam" id="PF00027">
    <property type="entry name" value="cNMP_binding"/>
    <property type="match status" value="2"/>
</dbReference>
<evidence type="ECO:0000259" key="7">
    <source>
        <dbReference type="PROSITE" id="PS50042"/>
    </source>
</evidence>
<evidence type="ECO:0000256" key="4">
    <source>
        <dbReference type="ARBA" id="ARBA00022982"/>
    </source>
</evidence>
<keyword evidence="2" id="KW-0004">4Fe-4S</keyword>
<dbReference type="InterPro" id="IPR050294">
    <property type="entry name" value="RnfB_subfamily"/>
</dbReference>
<dbReference type="Pfam" id="PF13247">
    <property type="entry name" value="Fer4_11"/>
    <property type="match status" value="1"/>
</dbReference>
<dbReference type="InterPro" id="IPR036188">
    <property type="entry name" value="FAD/NAD-bd_sf"/>
</dbReference>
<keyword evidence="1" id="KW-0813">Transport</keyword>
<dbReference type="Gene3D" id="3.30.70.20">
    <property type="match status" value="2"/>
</dbReference>
<dbReference type="Proteomes" id="UP001595840">
    <property type="component" value="Unassembled WGS sequence"/>
</dbReference>
<feature type="domain" description="Cyclic nucleotide-binding" evidence="7">
    <location>
        <begin position="522"/>
        <end position="624"/>
    </location>
</feature>
<sequence length="845" mass="92628">MAPRYHTVIVGSGPAGLSAAARAAHYDNETGSTQPTHILLESAPVPAKTIQDYQKGKFVMAEPSALNLRSDCRFGASSREHILDNWQQDIATQKINIRYGANVNAIIGSKGDFTLSLGNGDTILAEHVVLAIGLQGNPRPLGVPGDNASIVQYTLEDPDEYKNETIFVVGAGDSAIENALALARQNTVYIVNRRDEFSRAKEGNLNAILNAINNPKTNLECFYQTNIKELLAPADDTKKYTLVLNTPEGEKAIQCDRVIARLGGVPPRGFVEKCGINFSSAAADASPELTGQYETSVPGMYVVGSLAGYPLIKQAMNQGYDVIEYILGHDIKPADYPLLTFQFALLPYRRDADDILRLFQQRIPMFSQLNALAFRELILESNIWVAYEDGPAYQEAVEISARVSQEASLQTPAPRTGKLLKMGDPLFLQGEYTNTFYTIVEGEVYLESNDDPGQRTTLRRGEFVGESSLISGRPRDTNAYVGKDCILVETPRRTMLKLMNTNEPVKAGIDWIFIVRAIQKHFAPKVEPKSLRHIADQVELKVYRAGETLFNQGEEGDCLYLVRRGSVSLSRQYEGKDSVVSQLQADQLVGEIALMGDPIRRETARANVLTETIVIYRESFLALIALDPSRVEQLQQLASARAITLTTMETQRESGQLMSFLMDKGLGEATNAMVIHQDLCIGCDNCETACAETHQGVSRLKRAEGSSFGKLHIPVACRHCEHPYCMKDCPPDAIHRAASGEVFIDDKCIGCGNCERNCPYDAIKLAYPAPEKPSLWQWMLFGKGPGPGEELAYKASDKAKEAGKKAVKCDACIGSKQGPACVNACPTGAAARISPDDFIELIAKQ</sequence>
<evidence type="ECO:0000256" key="2">
    <source>
        <dbReference type="ARBA" id="ARBA00022485"/>
    </source>
</evidence>
<proteinExistence type="predicted"/>
<evidence type="ECO:0000259" key="8">
    <source>
        <dbReference type="PROSITE" id="PS51379"/>
    </source>
</evidence>
<evidence type="ECO:0000256" key="1">
    <source>
        <dbReference type="ARBA" id="ARBA00022448"/>
    </source>
</evidence>
<dbReference type="InterPro" id="IPR023753">
    <property type="entry name" value="FAD/NAD-binding_dom"/>
</dbReference>
<evidence type="ECO:0000256" key="3">
    <source>
        <dbReference type="ARBA" id="ARBA00022723"/>
    </source>
</evidence>
<dbReference type="PRINTS" id="PR00469">
    <property type="entry name" value="PNDRDTASEII"/>
</dbReference>
<dbReference type="PANTHER" id="PTHR42859">
    <property type="entry name" value="OXIDOREDUCTASE"/>
    <property type="match status" value="1"/>
</dbReference>
<dbReference type="Pfam" id="PF07992">
    <property type="entry name" value="Pyr_redox_2"/>
    <property type="match status" value="1"/>
</dbReference>
<comment type="caution">
    <text evidence="9">The sequence shown here is derived from an EMBL/GenBank/DDBJ whole genome shotgun (WGS) entry which is preliminary data.</text>
</comment>
<protein>
    <submittedName>
        <fullName evidence="9">Cyclic nucleotide-binding domain-containing protein</fullName>
    </submittedName>
</protein>
<name>A0ABV8UZV1_9GAMM</name>
<evidence type="ECO:0000256" key="6">
    <source>
        <dbReference type="ARBA" id="ARBA00023014"/>
    </source>
</evidence>
<keyword evidence="6" id="KW-0411">Iron-sulfur</keyword>
<dbReference type="InterPro" id="IPR014710">
    <property type="entry name" value="RmlC-like_jellyroll"/>
</dbReference>
<dbReference type="PRINTS" id="PR00368">
    <property type="entry name" value="FADPNR"/>
</dbReference>
<organism evidence="9 10">
    <name type="scientific">Simiduia curdlanivorans</name>
    <dbReference type="NCBI Taxonomy" id="1492769"/>
    <lineage>
        <taxon>Bacteria</taxon>
        <taxon>Pseudomonadati</taxon>
        <taxon>Pseudomonadota</taxon>
        <taxon>Gammaproteobacteria</taxon>
        <taxon>Cellvibrionales</taxon>
        <taxon>Cellvibrionaceae</taxon>
        <taxon>Simiduia</taxon>
    </lineage>
</organism>
<dbReference type="InterPro" id="IPR017900">
    <property type="entry name" value="4Fe4S_Fe_S_CS"/>
</dbReference>
<accession>A0ABV8UZV1</accession>
<dbReference type="SUPFAM" id="SSF54862">
    <property type="entry name" value="4Fe-4S ferredoxins"/>
    <property type="match status" value="1"/>
</dbReference>
<feature type="domain" description="4Fe-4S ferredoxin-type" evidence="8">
    <location>
        <begin position="803"/>
        <end position="836"/>
    </location>
</feature>
<feature type="domain" description="Cyclic nucleotide-binding" evidence="7">
    <location>
        <begin position="423"/>
        <end position="499"/>
    </location>
</feature>
<evidence type="ECO:0000256" key="5">
    <source>
        <dbReference type="ARBA" id="ARBA00023004"/>
    </source>
</evidence>
<keyword evidence="5" id="KW-0408">Iron</keyword>
<feature type="domain" description="4Fe-4S ferredoxin-type" evidence="8">
    <location>
        <begin position="671"/>
        <end position="702"/>
    </location>
</feature>
<evidence type="ECO:0000313" key="9">
    <source>
        <dbReference type="EMBL" id="MFC4360671.1"/>
    </source>
</evidence>
<dbReference type="InterPro" id="IPR017896">
    <property type="entry name" value="4Fe4S_Fe-S-bd"/>
</dbReference>
<keyword evidence="4" id="KW-0249">Electron transport</keyword>
<dbReference type="SMART" id="SM00100">
    <property type="entry name" value="cNMP"/>
    <property type="match status" value="2"/>
</dbReference>
<dbReference type="Gene3D" id="3.50.50.60">
    <property type="entry name" value="FAD/NAD(P)-binding domain"/>
    <property type="match status" value="2"/>
</dbReference>
<dbReference type="EMBL" id="JBHSCX010000001">
    <property type="protein sequence ID" value="MFC4360671.1"/>
    <property type="molecule type" value="Genomic_DNA"/>
</dbReference>
<keyword evidence="3" id="KW-0479">Metal-binding</keyword>
<dbReference type="PANTHER" id="PTHR42859:SF10">
    <property type="entry name" value="DIMETHYLSULFOXIDE REDUCTASE CHAIN B"/>
    <property type="match status" value="1"/>
</dbReference>
<dbReference type="PROSITE" id="PS50042">
    <property type="entry name" value="CNMP_BINDING_3"/>
    <property type="match status" value="2"/>
</dbReference>
<dbReference type="RefSeq" id="WP_290264381.1">
    <property type="nucleotide sequence ID" value="NZ_JAUFQG010000006.1"/>
</dbReference>